<dbReference type="STRING" id="4155.A0A022Q0I2"/>
<feature type="compositionally biased region" description="Polar residues" evidence="1">
    <location>
        <begin position="528"/>
        <end position="541"/>
    </location>
</feature>
<feature type="compositionally biased region" description="Basic and acidic residues" evidence="1">
    <location>
        <begin position="723"/>
        <end position="770"/>
    </location>
</feature>
<feature type="compositionally biased region" description="Polar residues" evidence="1">
    <location>
        <begin position="502"/>
        <end position="511"/>
    </location>
</feature>
<evidence type="ECO:0000256" key="1">
    <source>
        <dbReference type="SAM" id="MobiDB-lite"/>
    </source>
</evidence>
<gene>
    <name evidence="2" type="ORF">MIMGU_mgv1a000325mg</name>
</gene>
<feature type="region of interest" description="Disordered" evidence="1">
    <location>
        <begin position="939"/>
        <end position="1086"/>
    </location>
</feature>
<feature type="compositionally biased region" description="Polar residues" evidence="1">
    <location>
        <begin position="894"/>
        <end position="914"/>
    </location>
</feature>
<feature type="compositionally biased region" description="Basic and acidic residues" evidence="1">
    <location>
        <begin position="543"/>
        <end position="568"/>
    </location>
</feature>
<feature type="compositionally biased region" description="Basic residues" evidence="1">
    <location>
        <begin position="939"/>
        <end position="954"/>
    </location>
</feature>
<feature type="region of interest" description="Disordered" evidence="1">
    <location>
        <begin position="502"/>
        <end position="921"/>
    </location>
</feature>
<feature type="compositionally biased region" description="Basic and acidic residues" evidence="1">
    <location>
        <begin position="1002"/>
        <end position="1018"/>
    </location>
</feature>
<feature type="compositionally biased region" description="Basic and acidic residues" evidence="1">
    <location>
        <begin position="647"/>
        <end position="667"/>
    </location>
</feature>
<dbReference type="PANTHER" id="PTHR31008">
    <property type="entry name" value="COP1-INTERACTING PROTEIN-RELATED"/>
    <property type="match status" value="1"/>
</dbReference>
<dbReference type="eggNOG" id="ENOG502QQCY">
    <property type="taxonomic scope" value="Eukaryota"/>
</dbReference>
<evidence type="ECO:0000313" key="3">
    <source>
        <dbReference type="Proteomes" id="UP000030748"/>
    </source>
</evidence>
<protein>
    <recommendedName>
        <fullName evidence="4">COP1-interacting protein 7</fullName>
    </recommendedName>
</protein>
<feature type="compositionally biased region" description="Basic and acidic residues" evidence="1">
    <location>
        <begin position="700"/>
        <end position="714"/>
    </location>
</feature>
<feature type="compositionally biased region" description="Acidic residues" evidence="1">
    <location>
        <begin position="968"/>
        <end position="978"/>
    </location>
</feature>
<name>A0A022Q0I2_ERYGU</name>
<feature type="compositionally biased region" description="Low complexity" evidence="1">
    <location>
        <begin position="460"/>
        <end position="471"/>
    </location>
</feature>
<sequence>MKMDAPLDFAVFQLSPKRSRCELFVSRGGSTEKLASGLVKPFIAHLKVAEEQVASNAQSVKLEIGRRRNGEAWFTKGTLERFVRFVSTPEILELVNTFDAEMSQLEAARRIYSQGAGDQLSGMSSDYYLFNLFLTKLNYNYNAYNSIGPGGSGSGAKAADDATKKELLRAIDLRLAAVQQDLSATCARADAAGFNVDTVSELQMFADRFGAHRLNEACGKFISLSERRPNLINQWKPGPEDRALRSSCGSDMSIDDDSLPTRHDSATCQPSDPPPATTFPSRRPFSRESSVEEKDDGDNKWNDAFGEKETKDDAPVQASHHARRLSVQDRISLFENKQKENSGGKPVVPPAKPVELRRLSSDVSAMGSAAAAVVLRRWSGASDMSLDLGVEKKDAEIPAVSQENKGLNLNDGIVKNSSVVKTEIKVIPGLIRNNSEHFTKSNSDLVSGGSSGMNDRMFGSKTQSRSSSTISLAENLDNSEERSTVFRGESVSDFLYGHYQGSSVEKSSSVKQRGGREDSESPVDTDEQTNLKLSRSNTGESGSRIRDAFAAHSKETESFEKKQLRSFEKASSGSVSEVEDSRPQRLKFNRKANAQPDEIRLDGKSMASFPGKIRAESEEGLDSFSTPPPEQAQRAKRQSKGNQELNDELKVKANELEKLFAEHKLRAPVEQSNPKPNEPSGGSKNKSKPNAAPSSLVKAIDSKNYGDDALKKSFSELGVSEGSRGKSYDTYIKKRDAKLKEDWSSNRAEKEARLKSMHDSLERNKSEMKAKFSGSAERNASVSSARRRSERLRSYNSRSNMISEQQYLGFGDSDEDDDEGRAFDDSSAQGKKVLPSNRNLSSSIPILPRTSAVSAPRSAVKTSTNNSMKRRAQPENPLAQSVPNFSDLRKENTKPSVVSSKPTRSQVRNYGRSKSTSEEAALAVKEEVVVKNAGTKPFLKKGSRARTSVVRHNKASSLGSEPVRNADENDDVAAEEFESSAAVVVIKDDEEERESEPSNTEDADKILEPEEPSLDKFENSGSEDGDGDDDVSLGFSRVDHVLGRSSQLPNESPISWNSHAQQHQYSYPHEISDIDASVDSPVGSPSWSLHSLKLMEADRMRKKWGAAQKPTLLAAAAHSSNSNNNSSRKDMTRGFKRLLKFGRKNRGSENLVDWISATTSEGDDDTEDGRDIANRSSEDLRKSRMGFSHAQSSDYGFNESEFFNESVQSSLSSIPAPPPDFELRDDHVSGTSIKAPRSFFSLSTFRSKGSESKLR</sequence>
<dbReference type="EMBL" id="KI632223">
    <property type="protein sequence ID" value="EYU21289.1"/>
    <property type="molecule type" value="Genomic_DNA"/>
</dbReference>
<proteinExistence type="predicted"/>
<reference evidence="2 3" key="1">
    <citation type="journal article" date="2013" name="Proc. Natl. Acad. Sci. U.S.A.">
        <title>Fine-scale variation in meiotic recombination in Mimulus inferred from population shotgun sequencing.</title>
        <authorList>
            <person name="Hellsten U."/>
            <person name="Wright K.M."/>
            <person name="Jenkins J."/>
            <person name="Shu S."/>
            <person name="Yuan Y."/>
            <person name="Wessler S.R."/>
            <person name="Schmutz J."/>
            <person name="Willis J.H."/>
            <person name="Rokhsar D.S."/>
        </authorList>
    </citation>
    <scope>NUCLEOTIDE SEQUENCE [LARGE SCALE GENOMIC DNA]</scope>
    <source>
        <strain evidence="3">cv. DUN x IM62</strain>
    </source>
</reference>
<evidence type="ECO:0000313" key="2">
    <source>
        <dbReference type="EMBL" id="EYU21289.1"/>
    </source>
</evidence>
<evidence type="ECO:0008006" key="4">
    <source>
        <dbReference type="Google" id="ProtNLM"/>
    </source>
</evidence>
<feature type="compositionally biased region" description="Basic and acidic residues" evidence="1">
    <location>
        <begin position="285"/>
        <end position="314"/>
    </location>
</feature>
<feature type="compositionally biased region" description="Polar residues" evidence="1">
    <location>
        <begin position="1044"/>
        <end position="1065"/>
    </location>
</feature>
<organism evidence="2 3">
    <name type="scientific">Erythranthe guttata</name>
    <name type="common">Yellow monkey flower</name>
    <name type="synonym">Mimulus guttatus</name>
    <dbReference type="NCBI Taxonomy" id="4155"/>
    <lineage>
        <taxon>Eukaryota</taxon>
        <taxon>Viridiplantae</taxon>
        <taxon>Streptophyta</taxon>
        <taxon>Embryophyta</taxon>
        <taxon>Tracheophyta</taxon>
        <taxon>Spermatophyta</taxon>
        <taxon>Magnoliopsida</taxon>
        <taxon>eudicotyledons</taxon>
        <taxon>Gunneridae</taxon>
        <taxon>Pentapetalae</taxon>
        <taxon>asterids</taxon>
        <taxon>lamiids</taxon>
        <taxon>Lamiales</taxon>
        <taxon>Phrymaceae</taxon>
        <taxon>Erythranthe</taxon>
    </lineage>
</organism>
<dbReference type="PANTHER" id="PTHR31008:SF15">
    <property type="entry name" value="GPI-ANCHORED ADHESIN-LIKE PROTEIN"/>
    <property type="match status" value="1"/>
</dbReference>
<feature type="region of interest" description="Disordered" evidence="1">
    <location>
        <begin position="439"/>
        <end position="484"/>
    </location>
</feature>
<feature type="region of interest" description="Disordered" evidence="1">
    <location>
        <begin position="1159"/>
        <end position="1193"/>
    </location>
</feature>
<feature type="compositionally biased region" description="Acidic residues" evidence="1">
    <location>
        <begin position="1021"/>
        <end position="1031"/>
    </location>
</feature>
<feature type="compositionally biased region" description="Basic and acidic residues" evidence="1">
    <location>
        <begin position="1169"/>
        <end position="1182"/>
    </location>
</feature>
<feature type="compositionally biased region" description="Polar residues" evidence="1">
    <location>
        <begin position="670"/>
        <end position="684"/>
    </location>
</feature>
<accession>A0A022Q0I2</accession>
<dbReference type="Proteomes" id="UP000030748">
    <property type="component" value="Unassembled WGS sequence"/>
</dbReference>
<feature type="region of interest" description="Disordered" evidence="1">
    <location>
        <begin position="1207"/>
        <end position="1228"/>
    </location>
</feature>
<keyword evidence="3" id="KW-1185">Reference proteome</keyword>
<dbReference type="AlphaFoldDB" id="A0A022Q0I2"/>
<feature type="compositionally biased region" description="Low complexity" evidence="1">
    <location>
        <begin position="775"/>
        <end position="784"/>
    </location>
</feature>
<feature type="region of interest" description="Disordered" evidence="1">
    <location>
        <begin position="231"/>
        <end position="323"/>
    </location>
</feature>